<feature type="transmembrane region" description="Helical" evidence="2">
    <location>
        <begin position="223"/>
        <end position="242"/>
    </location>
</feature>
<organism evidence="3 4">
    <name type="scientific">Microthlaspi erraticum</name>
    <dbReference type="NCBI Taxonomy" id="1685480"/>
    <lineage>
        <taxon>Eukaryota</taxon>
        <taxon>Viridiplantae</taxon>
        <taxon>Streptophyta</taxon>
        <taxon>Embryophyta</taxon>
        <taxon>Tracheophyta</taxon>
        <taxon>Spermatophyta</taxon>
        <taxon>Magnoliopsida</taxon>
        <taxon>eudicotyledons</taxon>
        <taxon>Gunneridae</taxon>
        <taxon>Pentapetalae</taxon>
        <taxon>rosids</taxon>
        <taxon>malvids</taxon>
        <taxon>Brassicales</taxon>
        <taxon>Brassicaceae</taxon>
        <taxon>Coluteocarpeae</taxon>
        <taxon>Microthlaspi</taxon>
    </lineage>
</organism>
<evidence type="ECO:0000313" key="3">
    <source>
        <dbReference type="EMBL" id="CAA7055353.1"/>
    </source>
</evidence>
<dbReference type="Proteomes" id="UP000467841">
    <property type="component" value="Unassembled WGS sequence"/>
</dbReference>
<dbReference type="OrthoDB" id="1110504at2759"/>
<protein>
    <submittedName>
        <fullName evidence="3">Uncharacterized protein</fullName>
    </submittedName>
</protein>
<keyword evidence="2" id="KW-1133">Transmembrane helix</keyword>
<keyword evidence="2" id="KW-0812">Transmembrane</keyword>
<feature type="transmembrane region" description="Helical" evidence="2">
    <location>
        <begin position="171"/>
        <end position="192"/>
    </location>
</feature>
<keyword evidence="4" id="KW-1185">Reference proteome</keyword>
<proteinExistence type="predicted"/>
<feature type="compositionally biased region" description="Polar residues" evidence="1">
    <location>
        <begin position="55"/>
        <end position="67"/>
    </location>
</feature>
<name>A0A6D2KTL4_9BRAS</name>
<sequence length="246" mass="27160">MVYTVLASVVALSGRRHPTAPNQSNPTSPFPGNHMDSQLPGDATPPSDHPPSSPANPIQQEQLSNQVRVPCSASHQTKPEYHTKPSPPSQSPPGQDNANHQVTVWTDHSAPTGQSRTLYERFFGNQSVQHGQDEFHIMERMMILCVPSYFFASAVAYTSIWSQLPDLNTSIYIQCFLNPLAFSLFLLAHAVFRGTHPTLAAFLDRLSLLLIVTSAYLASMPMFPPHIAIIMFLVVISVYIFARCMG</sequence>
<evidence type="ECO:0000313" key="4">
    <source>
        <dbReference type="Proteomes" id="UP000467841"/>
    </source>
</evidence>
<feature type="region of interest" description="Disordered" evidence="1">
    <location>
        <begin position="14"/>
        <end position="100"/>
    </location>
</feature>
<keyword evidence="2" id="KW-0472">Membrane</keyword>
<feature type="transmembrane region" description="Helical" evidence="2">
    <location>
        <begin position="141"/>
        <end position="159"/>
    </location>
</feature>
<reference evidence="3" key="1">
    <citation type="submission" date="2020-01" db="EMBL/GenBank/DDBJ databases">
        <authorList>
            <person name="Mishra B."/>
        </authorList>
    </citation>
    <scope>NUCLEOTIDE SEQUENCE [LARGE SCALE GENOMIC DNA]</scope>
</reference>
<gene>
    <name evidence="3" type="ORF">MERR_LOCUS42589</name>
</gene>
<dbReference type="AlphaFoldDB" id="A0A6D2KTL4"/>
<comment type="caution">
    <text evidence="3">The sequence shown here is derived from an EMBL/GenBank/DDBJ whole genome shotgun (WGS) entry which is preliminary data.</text>
</comment>
<dbReference type="EMBL" id="CACVBM020001607">
    <property type="protein sequence ID" value="CAA7055353.1"/>
    <property type="molecule type" value="Genomic_DNA"/>
</dbReference>
<evidence type="ECO:0000256" key="2">
    <source>
        <dbReference type="SAM" id="Phobius"/>
    </source>
</evidence>
<feature type="transmembrane region" description="Helical" evidence="2">
    <location>
        <begin position="199"/>
        <end position="217"/>
    </location>
</feature>
<evidence type="ECO:0000256" key="1">
    <source>
        <dbReference type="SAM" id="MobiDB-lite"/>
    </source>
</evidence>
<accession>A0A6D2KTL4</accession>